<protein>
    <submittedName>
        <fullName evidence="3">Uncharacterized protein</fullName>
    </submittedName>
</protein>
<feature type="compositionally biased region" description="Low complexity" evidence="1">
    <location>
        <begin position="290"/>
        <end position="304"/>
    </location>
</feature>
<keyword evidence="2" id="KW-1133">Transmembrane helix</keyword>
<gene>
    <name evidence="3" type="ORF">SARC_08083</name>
</gene>
<name>A0A0L0FUC5_9EUKA</name>
<feature type="compositionally biased region" description="Polar residues" evidence="1">
    <location>
        <begin position="28"/>
        <end position="48"/>
    </location>
</feature>
<feature type="compositionally biased region" description="Acidic residues" evidence="1">
    <location>
        <begin position="206"/>
        <end position="233"/>
    </location>
</feature>
<sequence>MNTGEEKLDTEIEGPYVPSARVDEVIANSDQGTSSGVPSGRSQAISHENNLEYEDMNNGEEKLDAESDARVNEFSVKSNQDSSSGFPGENVQDTSLSTNLDNEDMNSGEETLDGQFSGEPLAQDNENSSNFPGEARGSEDLPGEASDSNNYPDGTGGSETFPGEASGTDKYSGDNSGTDSFPGDASDAVEYSGDDSGTDSFPGDANDAEEYSGDDSGTDSFPGDDSDADDFPGDDVSPNIDEIIFPGADEIISINDDFDGNQIDFDGSIDDFNKLFTVQPDNGRANDNSSSDVNKPMNNNNDNSSGFIPTTYTIAGDIATFDQQAQDTFVQNLSGVLNVTPSRIIVVSVNAGSVVVATSLDDDAKAAMDNLSEEQMSQLTDLGIESYDVGNGEVTVSAADSNSDTSAESINDDGGNNMAVIIGGAVAGAAALLLGAGAVGAVLWRRRKAEDDKRKLKVQWGDVEAPLSFTVGKDMDMDMMFDDPLIMDDAHMLAASGSV</sequence>
<proteinExistence type="predicted"/>
<keyword evidence="2" id="KW-0472">Membrane</keyword>
<feature type="compositionally biased region" description="Basic and acidic residues" evidence="1">
    <location>
        <begin position="59"/>
        <end position="71"/>
    </location>
</feature>
<feature type="compositionally biased region" description="Polar residues" evidence="1">
    <location>
        <begin position="75"/>
        <end position="100"/>
    </location>
</feature>
<dbReference type="STRING" id="667725.A0A0L0FUC5"/>
<feature type="compositionally biased region" description="Acidic residues" evidence="1">
    <location>
        <begin position="101"/>
        <end position="112"/>
    </location>
</feature>
<dbReference type="EMBL" id="KQ242289">
    <property type="protein sequence ID" value="KNC79528.1"/>
    <property type="molecule type" value="Genomic_DNA"/>
</dbReference>
<accession>A0A0L0FUC5</accession>
<feature type="region of interest" description="Disordered" evidence="1">
    <location>
        <begin position="26"/>
        <end position="234"/>
    </location>
</feature>
<dbReference type="Proteomes" id="UP000054560">
    <property type="component" value="Unassembled WGS sequence"/>
</dbReference>
<evidence type="ECO:0000313" key="4">
    <source>
        <dbReference type="Proteomes" id="UP000054560"/>
    </source>
</evidence>
<feature type="transmembrane region" description="Helical" evidence="2">
    <location>
        <begin position="418"/>
        <end position="444"/>
    </location>
</feature>
<feature type="region of interest" description="Disordered" evidence="1">
    <location>
        <begin position="281"/>
        <end position="304"/>
    </location>
</feature>
<evidence type="ECO:0000313" key="3">
    <source>
        <dbReference type="EMBL" id="KNC79528.1"/>
    </source>
</evidence>
<evidence type="ECO:0000256" key="2">
    <source>
        <dbReference type="SAM" id="Phobius"/>
    </source>
</evidence>
<keyword evidence="4" id="KW-1185">Reference proteome</keyword>
<dbReference type="AlphaFoldDB" id="A0A0L0FUC5"/>
<evidence type="ECO:0000256" key="1">
    <source>
        <dbReference type="SAM" id="MobiDB-lite"/>
    </source>
</evidence>
<keyword evidence="2" id="KW-0812">Transmembrane</keyword>
<dbReference type="RefSeq" id="XP_014153430.1">
    <property type="nucleotide sequence ID" value="XM_014297955.1"/>
</dbReference>
<reference evidence="3 4" key="1">
    <citation type="submission" date="2011-02" db="EMBL/GenBank/DDBJ databases">
        <title>The Genome Sequence of Sphaeroforma arctica JP610.</title>
        <authorList>
            <consortium name="The Broad Institute Genome Sequencing Platform"/>
            <person name="Russ C."/>
            <person name="Cuomo C."/>
            <person name="Young S.K."/>
            <person name="Zeng Q."/>
            <person name="Gargeya S."/>
            <person name="Alvarado L."/>
            <person name="Berlin A."/>
            <person name="Chapman S.B."/>
            <person name="Chen Z."/>
            <person name="Freedman E."/>
            <person name="Gellesch M."/>
            <person name="Goldberg J."/>
            <person name="Griggs A."/>
            <person name="Gujja S."/>
            <person name="Heilman E."/>
            <person name="Heiman D."/>
            <person name="Howarth C."/>
            <person name="Mehta T."/>
            <person name="Neiman D."/>
            <person name="Pearson M."/>
            <person name="Roberts A."/>
            <person name="Saif S."/>
            <person name="Shea T."/>
            <person name="Shenoy N."/>
            <person name="Sisk P."/>
            <person name="Stolte C."/>
            <person name="Sykes S."/>
            <person name="White J."/>
            <person name="Yandava C."/>
            <person name="Burger G."/>
            <person name="Gray M.W."/>
            <person name="Holland P.W.H."/>
            <person name="King N."/>
            <person name="Lang F.B.F."/>
            <person name="Roger A.J."/>
            <person name="Ruiz-Trillo I."/>
            <person name="Haas B."/>
            <person name="Nusbaum C."/>
            <person name="Birren B."/>
        </authorList>
    </citation>
    <scope>NUCLEOTIDE SEQUENCE [LARGE SCALE GENOMIC DNA]</scope>
    <source>
        <strain evidence="3 4">JP610</strain>
    </source>
</reference>
<dbReference type="GeneID" id="25908587"/>
<organism evidence="3 4">
    <name type="scientific">Sphaeroforma arctica JP610</name>
    <dbReference type="NCBI Taxonomy" id="667725"/>
    <lineage>
        <taxon>Eukaryota</taxon>
        <taxon>Ichthyosporea</taxon>
        <taxon>Ichthyophonida</taxon>
        <taxon>Sphaeroforma</taxon>
    </lineage>
</organism>